<feature type="transmembrane region" description="Helical" evidence="7">
    <location>
        <begin position="231"/>
        <end position="256"/>
    </location>
</feature>
<evidence type="ECO:0000313" key="8">
    <source>
        <dbReference type="EMBL" id="CAK9276170.1"/>
    </source>
</evidence>
<evidence type="ECO:0000256" key="3">
    <source>
        <dbReference type="ARBA" id="ARBA00022553"/>
    </source>
</evidence>
<evidence type="ECO:0000256" key="7">
    <source>
        <dbReference type="SAM" id="Phobius"/>
    </source>
</evidence>
<keyword evidence="3" id="KW-0597">Phosphoprotein</keyword>
<comment type="similarity">
    <text evidence="2">Belongs to the major facilitator superfamily. Proton-dependent oligopeptide transporter (POT/PTR) (TC 2.A.17) family.</text>
</comment>
<dbReference type="CDD" id="cd17417">
    <property type="entry name" value="MFS_NPF5"/>
    <property type="match status" value="1"/>
</dbReference>
<dbReference type="PROSITE" id="PS01022">
    <property type="entry name" value="PTR2_1"/>
    <property type="match status" value="1"/>
</dbReference>
<dbReference type="PANTHER" id="PTHR11654">
    <property type="entry name" value="OLIGOPEPTIDE TRANSPORTER-RELATED"/>
    <property type="match status" value="1"/>
</dbReference>
<feature type="transmembrane region" description="Helical" evidence="7">
    <location>
        <begin position="367"/>
        <end position="388"/>
    </location>
</feature>
<evidence type="ECO:0000313" key="9">
    <source>
        <dbReference type="Proteomes" id="UP001497444"/>
    </source>
</evidence>
<feature type="transmembrane region" description="Helical" evidence="7">
    <location>
        <begin position="585"/>
        <end position="605"/>
    </location>
</feature>
<feature type="transmembrane region" description="Helical" evidence="7">
    <location>
        <begin position="502"/>
        <end position="521"/>
    </location>
</feature>
<keyword evidence="6 7" id="KW-0472">Membrane</keyword>
<dbReference type="EMBL" id="OZ020102">
    <property type="protein sequence ID" value="CAK9276170.1"/>
    <property type="molecule type" value="Genomic_DNA"/>
</dbReference>
<evidence type="ECO:0000256" key="6">
    <source>
        <dbReference type="ARBA" id="ARBA00023136"/>
    </source>
</evidence>
<evidence type="ECO:0000256" key="4">
    <source>
        <dbReference type="ARBA" id="ARBA00022692"/>
    </source>
</evidence>
<dbReference type="InterPro" id="IPR018456">
    <property type="entry name" value="PTR2_symporter_CS"/>
</dbReference>
<feature type="transmembrane region" description="Helical" evidence="7">
    <location>
        <begin position="146"/>
        <end position="170"/>
    </location>
</feature>
<evidence type="ECO:0000256" key="5">
    <source>
        <dbReference type="ARBA" id="ARBA00022989"/>
    </source>
</evidence>
<accession>A0ABP0XAQ0</accession>
<dbReference type="Proteomes" id="UP001497444">
    <property type="component" value="Chromosome 7"/>
</dbReference>
<reference evidence="8" key="1">
    <citation type="submission" date="2024-02" db="EMBL/GenBank/DDBJ databases">
        <authorList>
            <consortium name="ELIXIR-Norway"/>
            <consortium name="Elixir Norway"/>
        </authorList>
    </citation>
    <scope>NUCLEOTIDE SEQUENCE</scope>
</reference>
<dbReference type="Pfam" id="PF00854">
    <property type="entry name" value="PTR2"/>
    <property type="match status" value="1"/>
</dbReference>
<keyword evidence="4 7" id="KW-0812">Transmembrane</keyword>
<keyword evidence="9" id="KW-1185">Reference proteome</keyword>
<feature type="transmembrane region" description="Helical" evidence="7">
    <location>
        <begin position="450"/>
        <end position="469"/>
    </location>
</feature>
<dbReference type="InterPro" id="IPR000109">
    <property type="entry name" value="POT_fam"/>
</dbReference>
<feature type="transmembrane region" description="Helical" evidence="7">
    <location>
        <begin position="108"/>
        <end position="130"/>
    </location>
</feature>
<dbReference type="SUPFAM" id="SSF103473">
    <property type="entry name" value="MFS general substrate transporter"/>
    <property type="match status" value="1"/>
</dbReference>
<comment type="subcellular location">
    <subcellularLocation>
        <location evidence="1">Membrane</location>
        <topology evidence="1">Multi-pass membrane protein</topology>
    </subcellularLocation>
</comment>
<dbReference type="InterPro" id="IPR036259">
    <property type="entry name" value="MFS_trans_sf"/>
</dbReference>
<dbReference type="InterPro" id="IPR044739">
    <property type="entry name" value="NRT1/PTR"/>
</dbReference>
<dbReference type="Gene3D" id="1.20.1250.20">
    <property type="entry name" value="MFS general substrate transporter like domains"/>
    <property type="match status" value="1"/>
</dbReference>
<evidence type="ECO:0000256" key="1">
    <source>
        <dbReference type="ARBA" id="ARBA00004141"/>
    </source>
</evidence>
<feature type="transmembrane region" description="Helical" evidence="7">
    <location>
        <begin position="82"/>
        <end position="101"/>
    </location>
</feature>
<sequence length="619" mass="68020">MEHVGLSHNIESQILAKDGTVDCSGRPIDKRTSGRLRANFFIIGIEIGERLAFYGMSANLVMYLTHVLHEGTAVSAKNVNNWIGTTFLAPLLGAFLADAYWGRFWTIFIFSTVYLVGLIMLTLSVTMAVFKPPECDLVAGSKTSTAAAAVACPSATAGQVGFFYFSLYLISVGAGSMKPCVAAFGADQFDEEDAQENGMKKSFFNWWVFGISIGGLLSATVFVYIQDYVGWGWGFGVPTVLMAVFLCAFVSGFGFYRHKRPMGSPLSRIAQVFVASVCKWRLEVPADSQLLFEIRDKESVVPGSRRIPHSNSFRFLDKAAILGPQQQQAEEEDARAAAAAATTCKEIIISSSPWRLSTVTQVEEVKLVLRLLPIWVAALLFATLPAQISTFYTRQGTTLDINLGPNFQIPAASLQSLIPITIVTLIPLYDRVFVPVVRHFTGNVRGITMLQRIGIGIFISILSMVAAAITEIKRVKVAKEHGLLDQPNSTIPMSVFVLLPQYVLLGTAEVFTSIGALEFFYDQAPDSMRSLGTALFLSTIGVGNFLSSLLLTAIVKVTRLGGGHHHPLHQSGWIVDNLNRCRLDYFYWLLAGLSGLNLCFFMALAHWYSYKKINKTTDF</sequence>
<evidence type="ECO:0000256" key="2">
    <source>
        <dbReference type="ARBA" id="ARBA00005982"/>
    </source>
</evidence>
<organism evidence="8 9">
    <name type="scientific">Sphagnum jensenii</name>
    <dbReference type="NCBI Taxonomy" id="128206"/>
    <lineage>
        <taxon>Eukaryota</taxon>
        <taxon>Viridiplantae</taxon>
        <taxon>Streptophyta</taxon>
        <taxon>Embryophyta</taxon>
        <taxon>Bryophyta</taxon>
        <taxon>Sphagnophytina</taxon>
        <taxon>Sphagnopsida</taxon>
        <taxon>Sphagnales</taxon>
        <taxon>Sphagnaceae</taxon>
        <taxon>Sphagnum</taxon>
    </lineage>
</organism>
<feature type="transmembrane region" description="Helical" evidence="7">
    <location>
        <begin position="204"/>
        <end position="225"/>
    </location>
</feature>
<keyword evidence="5 7" id="KW-1133">Transmembrane helix</keyword>
<feature type="transmembrane region" description="Helical" evidence="7">
    <location>
        <begin position="408"/>
        <end position="429"/>
    </location>
</feature>
<evidence type="ECO:0008006" key="10">
    <source>
        <dbReference type="Google" id="ProtNLM"/>
    </source>
</evidence>
<feature type="transmembrane region" description="Helical" evidence="7">
    <location>
        <begin position="533"/>
        <end position="555"/>
    </location>
</feature>
<gene>
    <name evidence="8" type="ORF">CSSPJE1EN1_LOCUS21648</name>
</gene>
<name>A0ABP0XAQ0_9BRYO</name>
<feature type="transmembrane region" description="Helical" evidence="7">
    <location>
        <begin position="40"/>
        <end position="62"/>
    </location>
</feature>
<protein>
    <recommendedName>
        <fullName evidence="10">NPF family transporter</fullName>
    </recommendedName>
</protein>
<proteinExistence type="inferred from homology"/>